<evidence type="ECO:0000313" key="2">
    <source>
        <dbReference type="Proteomes" id="UP000535415"/>
    </source>
</evidence>
<dbReference type="EMBL" id="JACIJM010000005">
    <property type="protein sequence ID" value="MBB5722610.1"/>
    <property type="molecule type" value="Genomic_DNA"/>
</dbReference>
<sequence length="219" mass="23598">MRWLVRLIAGLCCIVMLYLSAAFIGAFVPGRTASVVVGDDVTIKLIAGPIHYDLLLPATPETRQAFGFLNEFGVPVETSDWIVVGWGSQAFYTATGGYQDLDIGPIFRAVTGDSAVFRFDAISADLTGFGDAVPMSNAQYAQLRGQILQGVMRDETAGVMPVAGAGFTATDVFLEARGRFSILRTCNVWIGEVLRGAGVKMGAWTPTPYAVTLSRWWFG</sequence>
<dbReference type="RefSeq" id="WP_183529019.1">
    <property type="nucleotide sequence ID" value="NZ_JACIJM010000005.1"/>
</dbReference>
<name>A0A7W9BLE6_9RHOB</name>
<dbReference type="InterPro" id="IPR011727">
    <property type="entry name" value="CHP02117"/>
</dbReference>
<gene>
    <name evidence="1" type="ORF">FHS72_002236</name>
</gene>
<protein>
    <submittedName>
        <fullName evidence="1">Uncharacterized protein (TIGR02117 family)</fullName>
    </submittedName>
</protein>
<dbReference type="Proteomes" id="UP000535415">
    <property type="component" value="Unassembled WGS sequence"/>
</dbReference>
<dbReference type="Pfam" id="PF09601">
    <property type="entry name" value="DUF2459"/>
    <property type="match status" value="1"/>
</dbReference>
<keyword evidence="2" id="KW-1185">Reference proteome</keyword>
<dbReference type="AlphaFoldDB" id="A0A7W9BLE6"/>
<comment type="caution">
    <text evidence="1">The sequence shown here is derived from an EMBL/GenBank/DDBJ whole genome shotgun (WGS) entry which is preliminary data.</text>
</comment>
<organism evidence="1 2">
    <name type="scientific">Yoonia ponticola</name>
    <dbReference type="NCBI Taxonomy" id="1524255"/>
    <lineage>
        <taxon>Bacteria</taxon>
        <taxon>Pseudomonadati</taxon>
        <taxon>Pseudomonadota</taxon>
        <taxon>Alphaproteobacteria</taxon>
        <taxon>Rhodobacterales</taxon>
        <taxon>Paracoccaceae</taxon>
        <taxon>Yoonia</taxon>
    </lineage>
</organism>
<proteinExistence type="predicted"/>
<accession>A0A7W9BLE6</accession>
<reference evidence="1 2" key="1">
    <citation type="submission" date="2020-08" db="EMBL/GenBank/DDBJ databases">
        <title>Genomic Encyclopedia of Type Strains, Phase IV (KMG-IV): sequencing the most valuable type-strain genomes for metagenomic binning, comparative biology and taxonomic classification.</title>
        <authorList>
            <person name="Goeker M."/>
        </authorList>
    </citation>
    <scope>NUCLEOTIDE SEQUENCE [LARGE SCALE GENOMIC DNA]</scope>
    <source>
        <strain evidence="1 2">DSM 101064</strain>
    </source>
</reference>
<evidence type="ECO:0000313" key="1">
    <source>
        <dbReference type="EMBL" id="MBB5722610.1"/>
    </source>
</evidence>